<proteinExistence type="predicted"/>
<name>A0AAE0Z5Q2_9GAST</name>
<dbReference type="EMBL" id="JAWDGP010004715">
    <property type="protein sequence ID" value="KAK3762402.1"/>
    <property type="molecule type" value="Genomic_DNA"/>
</dbReference>
<dbReference type="AlphaFoldDB" id="A0AAE0Z5Q2"/>
<reference evidence="1" key="1">
    <citation type="journal article" date="2023" name="G3 (Bethesda)">
        <title>A reference genome for the long-term kleptoplast-retaining sea slug Elysia crispata morphotype clarki.</title>
        <authorList>
            <person name="Eastman K.E."/>
            <person name="Pendleton A.L."/>
            <person name="Shaikh M.A."/>
            <person name="Suttiyut T."/>
            <person name="Ogas R."/>
            <person name="Tomko P."/>
            <person name="Gavelis G."/>
            <person name="Widhalm J.R."/>
            <person name="Wisecaver J.H."/>
        </authorList>
    </citation>
    <scope>NUCLEOTIDE SEQUENCE</scope>
    <source>
        <strain evidence="1">ECLA1</strain>
    </source>
</reference>
<accession>A0AAE0Z5Q2</accession>
<dbReference type="Proteomes" id="UP001283361">
    <property type="component" value="Unassembled WGS sequence"/>
</dbReference>
<protein>
    <submittedName>
        <fullName evidence="1">Uncharacterized protein</fullName>
    </submittedName>
</protein>
<organism evidence="1 2">
    <name type="scientific">Elysia crispata</name>
    <name type="common">lettuce slug</name>
    <dbReference type="NCBI Taxonomy" id="231223"/>
    <lineage>
        <taxon>Eukaryota</taxon>
        <taxon>Metazoa</taxon>
        <taxon>Spiralia</taxon>
        <taxon>Lophotrochozoa</taxon>
        <taxon>Mollusca</taxon>
        <taxon>Gastropoda</taxon>
        <taxon>Heterobranchia</taxon>
        <taxon>Euthyneura</taxon>
        <taxon>Panpulmonata</taxon>
        <taxon>Sacoglossa</taxon>
        <taxon>Placobranchoidea</taxon>
        <taxon>Plakobranchidae</taxon>
        <taxon>Elysia</taxon>
    </lineage>
</organism>
<gene>
    <name evidence="1" type="ORF">RRG08_031983</name>
</gene>
<comment type="caution">
    <text evidence="1">The sequence shown here is derived from an EMBL/GenBank/DDBJ whole genome shotgun (WGS) entry which is preliminary data.</text>
</comment>
<evidence type="ECO:0000313" key="1">
    <source>
        <dbReference type="EMBL" id="KAK3762402.1"/>
    </source>
</evidence>
<keyword evidence="2" id="KW-1185">Reference proteome</keyword>
<evidence type="ECO:0000313" key="2">
    <source>
        <dbReference type="Proteomes" id="UP001283361"/>
    </source>
</evidence>
<sequence>MFRFMIPVYPYVTCDLTVRDQGSSQPPSGRSLEGGAELGPPQTCCNLAWFHYCSACCRRSSTLGFGSARLSVRLCHSRPTGSSDHHPPFPGH</sequence>